<keyword evidence="4" id="KW-1185">Reference proteome</keyword>
<evidence type="ECO:0000256" key="1">
    <source>
        <dbReference type="SAM" id="MobiDB-lite"/>
    </source>
</evidence>
<sequence length="316" mass="35365">MGIDRIESVTYEVDDLEECVRFFVDFGLALRHRDDERAELSTLVGQTFHLMTAAEPELPAPLEAGPTIREVVWGVDSPESLERLVAAVGTDRTVRWTDDGVAHFADESGFGVGLTVARPVEPQARDVAADNRWGAVGRWNDSVVSTGQVRPIRMCHVALNIEKAGAQEATDFYLDRLGFRATDIVKPMGTFMQAEGDDDQHNLLLCHRPDRAGANHVSFEVPSFDDVIEGGNHMIERGWREARRLGRHTVGSNVFRFLHAPCGGRVEYAADMDRVDDSYETRVHEETPPHHVWTLRTNRDAEQPAEITTPRNEGTR</sequence>
<dbReference type="AlphaFoldDB" id="A0A0B2B9S6"/>
<feature type="domain" description="VOC" evidence="2">
    <location>
        <begin position="153"/>
        <end position="271"/>
    </location>
</feature>
<dbReference type="GO" id="GO:0051213">
    <property type="term" value="F:dioxygenase activity"/>
    <property type="evidence" value="ECO:0007669"/>
    <property type="project" value="UniProtKB-KW"/>
</dbReference>
<dbReference type="SUPFAM" id="SSF54593">
    <property type="entry name" value="Glyoxalase/Bleomycin resistance protein/Dihydroxybiphenyl dioxygenase"/>
    <property type="match status" value="1"/>
</dbReference>
<evidence type="ECO:0000313" key="4">
    <source>
        <dbReference type="Proteomes" id="UP000230842"/>
    </source>
</evidence>
<evidence type="ECO:0000259" key="2">
    <source>
        <dbReference type="PROSITE" id="PS51819"/>
    </source>
</evidence>
<dbReference type="Proteomes" id="UP000230842">
    <property type="component" value="Unassembled WGS sequence"/>
</dbReference>
<dbReference type="EMBL" id="PGEZ01000003">
    <property type="protein sequence ID" value="PJJ48245.1"/>
    <property type="molecule type" value="Genomic_DNA"/>
</dbReference>
<organism evidence="3 4">
    <name type="scientific">Mumia flava</name>
    <dbReference type="NCBI Taxonomy" id="1348852"/>
    <lineage>
        <taxon>Bacteria</taxon>
        <taxon>Bacillati</taxon>
        <taxon>Actinomycetota</taxon>
        <taxon>Actinomycetes</taxon>
        <taxon>Propionibacteriales</taxon>
        <taxon>Nocardioidaceae</taxon>
        <taxon>Mumia</taxon>
    </lineage>
</organism>
<evidence type="ECO:0000313" key="3">
    <source>
        <dbReference type="EMBL" id="PJJ48245.1"/>
    </source>
</evidence>
<reference evidence="3 4" key="1">
    <citation type="submission" date="2017-11" db="EMBL/GenBank/DDBJ databases">
        <title>Genomic Encyclopedia of Archaeal and Bacterial Type Strains, Phase II (KMG-II): From Individual Species to Whole Genera.</title>
        <authorList>
            <person name="Goeker M."/>
        </authorList>
    </citation>
    <scope>NUCLEOTIDE SEQUENCE [LARGE SCALE GENOMIC DNA]</scope>
    <source>
        <strain evidence="3 4">DSM 27763</strain>
    </source>
</reference>
<feature type="region of interest" description="Disordered" evidence="1">
    <location>
        <begin position="281"/>
        <end position="316"/>
    </location>
</feature>
<name>A0A0B2B9S6_9ACTN</name>
<gene>
    <name evidence="3" type="ORF">CLV56_3949</name>
</gene>
<protein>
    <submittedName>
        <fullName evidence="3">Glyoxalase/bleomycin resistance protein/dioxygenase superfamily protein</fullName>
    </submittedName>
</protein>
<dbReference type="InterPro" id="IPR004360">
    <property type="entry name" value="Glyas_Fos-R_dOase_dom"/>
</dbReference>
<keyword evidence="3" id="KW-0223">Dioxygenase</keyword>
<accession>A0A0B2B9S6</accession>
<keyword evidence="3" id="KW-0560">Oxidoreductase</keyword>
<dbReference type="RefSeq" id="WP_039355853.1">
    <property type="nucleotide sequence ID" value="NZ_PGEZ01000003.1"/>
</dbReference>
<dbReference type="OrthoDB" id="6909416at2"/>
<comment type="caution">
    <text evidence="3">The sequence shown here is derived from an EMBL/GenBank/DDBJ whole genome shotgun (WGS) entry which is preliminary data.</text>
</comment>
<dbReference type="PROSITE" id="PS51819">
    <property type="entry name" value="VOC"/>
    <property type="match status" value="1"/>
</dbReference>
<dbReference type="InterPro" id="IPR029068">
    <property type="entry name" value="Glyas_Bleomycin-R_OHBP_Dase"/>
</dbReference>
<dbReference type="InterPro" id="IPR037523">
    <property type="entry name" value="VOC_core"/>
</dbReference>
<dbReference type="Pfam" id="PF00903">
    <property type="entry name" value="Glyoxalase"/>
    <property type="match status" value="1"/>
</dbReference>
<dbReference type="Gene3D" id="3.10.180.10">
    <property type="entry name" value="2,3-Dihydroxybiphenyl 1,2-Dioxygenase, domain 1"/>
    <property type="match status" value="2"/>
</dbReference>
<proteinExistence type="predicted"/>